<dbReference type="OrthoDB" id="1937899at2759"/>
<dbReference type="PANTHER" id="PTHR12837">
    <property type="entry name" value="POLY ADP-RIBOSE GLYCOHYDROLASE"/>
    <property type="match status" value="1"/>
</dbReference>
<dbReference type="InterPro" id="IPR048362">
    <property type="entry name" value="PARG_helical"/>
</dbReference>
<dbReference type="GO" id="GO:1990966">
    <property type="term" value="P:ATP generation from poly-ADP-D-ribose"/>
    <property type="evidence" value="ECO:0007669"/>
    <property type="project" value="TreeGrafter"/>
</dbReference>
<feature type="domain" description="PARG helical" evidence="8">
    <location>
        <begin position="239"/>
        <end position="358"/>
    </location>
</feature>
<dbReference type="InterPro" id="IPR007724">
    <property type="entry name" value="Poly_GlycHdrlase"/>
</dbReference>
<feature type="domain" description="PARG catalytic Macro" evidence="7">
    <location>
        <begin position="367"/>
        <end position="567"/>
    </location>
</feature>
<feature type="active site" evidence="4">
    <location>
        <position position="417"/>
    </location>
</feature>
<evidence type="ECO:0000256" key="5">
    <source>
        <dbReference type="PIRSR" id="PIRSR607724-2"/>
    </source>
</evidence>
<dbReference type="STRING" id="188477.A0A433SXE2"/>
<evidence type="ECO:0000313" key="10">
    <source>
        <dbReference type="Proteomes" id="UP000271974"/>
    </source>
</evidence>
<dbReference type="GO" id="GO:0005737">
    <property type="term" value="C:cytoplasm"/>
    <property type="evidence" value="ECO:0007669"/>
    <property type="project" value="TreeGrafter"/>
</dbReference>
<reference evidence="9 10" key="1">
    <citation type="submission" date="2019-01" db="EMBL/GenBank/DDBJ databases">
        <title>A draft genome assembly of the solar-powered sea slug Elysia chlorotica.</title>
        <authorList>
            <person name="Cai H."/>
            <person name="Li Q."/>
            <person name="Fang X."/>
            <person name="Li J."/>
            <person name="Curtis N.E."/>
            <person name="Altenburger A."/>
            <person name="Shibata T."/>
            <person name="Feng M."/>
            <person name="Maeda T."/>
            <person name="Schwartz J.A."/>
            <person name="Shigenobu S."/>
            <person name="Lundholm N."/>
            <person name="Nishiyama T."/>
            <person name="Yang H."/>
            <person name="Hasebe M."/>
            <person name="Li S."/>
            <person name="Pierce S.K."/>
            <person name="Wang J."/>
        </authorList>
    </citation>
    <scope>NUCLEOTIDE SEQUENCE [LARGE SCALE GENOMIC DNA]</scope>
    <source>
        <strain evidence="9">EC2010</strain>
        <tissue evidence="9">Whole organism of an adult</tissue>
    </source>
</reference>
<feature type="compositionally biased region" description="Basic residues" evidence="6">
    <location>
        <begin position="21"/>
        <end position="32"/>
    </location>
</feature>
<sequence>MSKRLAQTKLHFSGSGLKFRTSPRKRPWPFKRSHSEDSAQGARSMMDYSGAVRGQGSSGRSSGRGRYRGRGFKPNFHQSSSFGTPGYSRSPVPEDGEASTSSYFNRGAKSFQAEEYKSFDLGELRRAPKCYKHSLPPLRFDMTHKVLFKVPSEEWSGSLLQPYPNSFMDKWDEHHVYMPCSNHNIMSSQHDRPVSRWKQIENVLNEKISGIFELEEAILSYNQHYSHRWDFDSLREFFMQDKRKDEFFTHTLPFIQKLALSLPSLVTQPIPILKQGCESKLTLSQQQAACLLANAFFCTFPKRNARMKSAILPDINFSNLFRASSGDSTRKIEKLKCIVNYFERIRKQMPTGTLTFTRHVLPHGSVPMWGECSVKLADLYVSSEGNIEDDGMGMLQADFANKYVGGGVLGHGLVQEEIRFVICPEMILSRLFTPVLQDNEVLIMTGCERFSDYTGYSDSFQFKGDYVDKTPRDRWGRMNTEVVAMDALFFRDGETQFEKNKILREINKAYCAFQGTEFTSYLPAICTGNWGCGAFRGDKHLKAMIQLIAASVADRQVCYFTFGDKPLELQLRRVHGMLRKQNITVKELFKLILEYSSKVLRKKHHYWDTNNETLFEYVASALGETLGDTARQAYAGHGYSEEDFGSQSQDLFDSEENFKTGTP</sequence>
<comment type="similarity">
    <text evidence="1">Belongs to the poly(ADP-ribose) glycohydrolase family.</text>
</comment>
<dbReference type="EC" id="3.2.1.143" evidence="2"/>
<proteinExistence type="inferred from homology"/>
<dbReference type="GO" id="GO:0004649">
    <property type="term" value="F:poly(ADP-ribose) glycohydrolase activity"/>
    <property type="evidence" value="ECO:0007669"/>
    <property type="project" value="UniProtKB-EC"/>
</dbReference>
<feature type="compositionally biased region" description="Low complexity" evidence="6">
    <location>
        <begin position="49"/>
        <end position="61"/>
    </location>
</feature>
<evidence type="ECO:0000256" key="2">
    <source>
        <dbReference type="ARBA" id="ARBA00012255"/>
    </source>
</evidence>
<dbReference type="GO" id="GO:0009225">
    <property type="term" value="P:nucleotide-sugar metabolic process"/>
    <property type="evidence" value="ECO:0007669"/>
    <property type="project" value="TreeGrafter"/>
</dbReference>
<feature type="binding site" evidence="5">
    <location>
        <position position="456"/>
    </location>
    <ligand>
        <name>substrate</name>
    </ligand>
</feature>
<accession>A0A433SXE2</accession>
<dbReference type="Proteomes" id="UP000271974">
    <property type="component" value="Unassembled WGS sequence"/>
</dbReference>
<feature type="region of interest" description="Disordered" evidence="6">
    <location>
        <begin position="641"/>
        <end position="663"/>
    </location>
</feature>
<dbReference type="PANTHER" id="PTHR12837:SF15">
    <property type="entry name" value="POLY(ADP-RIBOSE) GLYCOHYDROLASE"/>
    <property type="match status" value="1"/>
</dbReference>
<organism evidence="9 10">
    <name type="scientific">Elysia chlorotica</name>
    <name type="common">Eastern emerald elysia</name>
    <name type="synonym">Sea slug</name>
    <dbReference type="NCBI Taxonomy" id="188477"/>
    <lineage>
        <taxon>Eukaryota</taxon>
        <taxon>Metazoa</taxon>
        <taxon>Spiralia</taxon>
        <taxon>Lophotrochozoa</taxon>
        <taxon>Mollusca</taxon>
        <taxon>Gastropoda</taxon>
        <taxon>Heterobranchia</taxon>
        <taxon>Euthyneura</taxon>
        <taxon>Panpulmonata</taxon>
        <taxon>Sacoglossa</taxon>
        <taxon>Placobranchoidea</taxon>
        <taxon>Plakobranchidae</taxon>
        <taxon>Elysia</taxon>
    </lineage>
</organism>
<evidence type="ECO:0000313" key="9">
    <source>
        <dbReference type="EMBL" id="RUS73986.1"/>
    </source>
</evidence>
<evidence type="ECO:0000259" key="8">
    <source>
        <dbReference type="Pfam" id="PF20811"/>
    </source>
</evidence>
<dbReference type="EMBL" id="RQTK01000878">
    <property type="protein sequence ID" value="RUS73986.1"/>
    <property type="molecule type" value="Genomic_DNA"/>
</dbReference>
<dbReference type="AlphaFoldDB" id="A0A433SXE2"/>
<keyword evidence="3" id="KW-0378">Hydrolase</keyword>
<dbReference type="InterPro" id="IPR046372">
    <property type="entry name" value="PARG_cat_C"/>
</dbReference>
<dbReference type="GO" id="GO:0005634">
    <property type="term" value="C:nucleus"/>
    <property type="evidence" value="ECO:0007669"/>
    <property type="project" value="TreeGrafter"/>
</dbReference>
<dbReference type="Pfam" id="PF20811">
    <property type="entry name" value="PARG_cat_N"/>
    <property type="match status" value="1"/>
</dbReference>
<comment type="caution">
    <text evidence="9">The sequence shown here is derived from an EMBL/GenBank/DDBJ whole genome shotgun (WGS) entry which is preliminary data.</text>
</comment>
<gene>
    <name evidence="9" type="ORF">EGW08_018254</name>
</gene>
<name>A0A433SXE2_ELYCH</name>
<evidence type="ECO:0000256" key="3">
    <source>
        <dbReference type="ARBA" id="ARBA00022801"/>
    </source>
</evidence>
<evidence type="ECO:0000259" key="7">
    <source>
        <dbReference type="Pfam" id="PF05028"/>
    </source>
</evidence>
<dbReference type="GO" id="GO:0006282">
    <property type="term" value="P:regulation of DNA repair"/>
    <property type="evidence" value="ECO:0007669"/>
    <property type="project" value="InterPro"/>
</dbReference>
<evidence type="ECO:0000256" key="1">
    <source>
        <dbReference type="ARBA" id="ARBA00009545"/>
    </source>
</evidence>
<evidence type="ECO:0000256" key="4">
    <source>
        <dbReference type="PIRSR" id="PIRSR607724-1"/>
    </source>
</evidence>
<dbReference type="Pfam" id="PF05028">
    <property type="entry name" value="PARG_cat_C"/>
    <property type="match status" value="1"/>
</dbReference>
<feature type="binding site" evidence="5">
    <location>
        <position position="401"/>
    </location>
    <ligand>
        <name>substrate</name>
    </ligand>
</feature>
<feature type="binding site" evidence="5">
    <location>
        <position position="415"/>
    </location>
    <ligand>
        <name>substrate</name>
    </ligand>
</feature>
<keyword evidence="10" id="KW-1185">Reference proteome</keyword>
<feature type="active site" evidence="4">
    <location>
        <position position="416"/>
    </location>
</feature>
<protein>
    <recommendedName>
        <fullName evidence="2">poly(ADP-ribose) glycohydrolase</fullName>
        <ecNumber evidence="2">3.2.1.143</ecNumber>
    </recommendedName>
</protein>
<evidence type="ECO:0000256" key="6">
    <source>
        <dbReference type="SAM" id="MobiDB-lite"/>
    </source>
</evidence>
<feature type="active site" evidence="4">
    <location>
        <position position="398"/>
    </location>
</feature>
<feature type="region of interest" description="Disordered" evidence="6">
    <location>
        <begin position="1"/>
        <end position="101"/>
    </location>
</feature>
<dbReference type="GO" id="GO:0005975">
    <property type="term" value="P:carbohydrate metabolic process"/>
    <property type="evidence" value="ECO:0007669"/>
    <property type="project" value="InterPro"/>
</dbReference>